<dbReference type="AlphaFoldDB" id="A0A7X0NGJ3"/>
<evidence type="ECO:0000313" key="5">
    <source>
        <dbReference type="Proteomes" id="UP000537141"/>
    </source>
</evidence>
<evidence type="ECO:0000256" key="1">
    <source>
        <dbReference type="ARBA" id="ARBA00019232"/>
    </source>
</evidence>
<dbReference type="Proteomes" id="UP000537141">
    <property type="component" value="Unassembled WGS sequence"/>
</dbReference>
<dbReference type="EC" id="3.4.21.89" evidence="2"/>
<dbReference type="NCBIfam" id="TIGR02227">
    <property type="entry name" value="sigpep_I_bact"/>
    <property type="match status" value="1"/>
</dbReference>
<dbReference type="GO" id="GO:0009003">
    <property type="term" value="F:signal peptidase activity"/>
    <property type="evidence" value="ECO:0007669"/>
    <property type="project" value="UniProtKB-EC"/>
</dbReference>
<keyword evidence="2" id="KW-0378">Hydrolase</keyword>
<feature type="domain" description="Peptidase S26" evidence="3">
    <location>
        <begin position="52"/>
        <end position="161"/>
    </location>
</feature>
<dbReference type="GO" id="GO:0016020">
    <property type="term" value="C:membrane"/>
    <property type="evidence" value="ECO:0007669"/>
    <property type="project" value="UniProtKB-SubCell"/>
</dbReference>
<dbReference type="GO" id="GO:0004252">
    <property type="term" value="F:serine-type endopeptidase activity"/>
    <property type="evidence" value="ECO:0007669"/>
    <property type="project" value="InterPro"/>
</dbReference>
<comment type="similarity">
    <text evidence="2">Belongs to the peptidase S26 family.</text>
</comment>
<reference evidence="4 5" key="1">
    <citation type="submission" date="2020-08" db="EMBL/GenBank/DDBJ databases">
        <title>Genomic Encyclopedia of Type Strains, Phase IV (KMG-IV): sequencing the most valuable type-strain genomes for metagenomic binning, comparative biology and taxonomic classification.</title>
        <authorList>
            <person name="Goeker M."/>
        </authorList>
    </citation>
    <scope>NUCLEOTIDE SEQUENCE [LARGE SCALE GENOMIC DNA]</scope>
    <source>
        <strain evidence="4 5">DSM 26287</strain>
    </source>
</reference>
<dbReference type="RefSeq" id="WP_184423876.1">
    <property type="nucleotide sequence ID" value="NZ_BAABLB010000049.1"/>
</dbReference>
<dbReference type="SUPFAM" id="SSF51306">
    <property type="entry name" value="LexA/Signal peptidase"/>
    <property type="match status" value="1"/>
</dbReference>
<comment type="catalytic activity">
    <reaction evidence="2">
        <text>Cleavage of hydrophobic, N-terminal signal or leader sequences from secreted and periplasmic proteins.</text>
        <dbReference type="EC" id="3.4.21.89"/>
    </reaction>
</comment>
<dbReference type="Pfam" id="PF10502">
    <property type="entry name" value="Peptidase_S26"/>
    <property type="match status" value="1"/>
</dbReference>
<evidence type="ECO:0000259" key="3">
    <source>
        <dbReference type="Pfam" id="PF10502"/>
    </source>
</evidence>
<accession>A0A7X0NGJ3</accession>
<dbReference type="Gene3D" id="2.10.109.10">
    <property type="entry name" value="Umud Fragment, subunit A"/>
    <property type="match status" value="1"/>
</dbReference>
<dbReference type="InterPro" id="IPR000223">
    <property type="entry name" value="Pept_S26A_signal_pept_1"/>
</dbReference>
<gene>
    <name evidence="4" type="ORF">HNQ55_001574</name>
</gene>
<dbReference type="EMBL" id="JACHHU010000010">
    <property type="protein sequence ID" value="MBB6543067.1"/>
    <property type="molecule type" value="Genomic_DNA"/>
</dbReference>
<proteinExistence type="inferred from homology"/>
<comment type="subcellular location">
    <subcellularLocation>
        <location evidence="2">Membrane</location>
        <topology evidence="2">Multi-pass membrane protein</topology>
    </subcellularLocation>
</comment>
<comment type="caution">
    <text evidence="4">The sequence shown here is derived from an EMBL/GenBank/DDBJ whole genome shotgun (WGS) entry which is preliminary data.</text>
</comment>
<name>A0A7X0NGJ3_9GAMM</name>
<evidence type="ECO:0000313" key="4">
    <source>
        <dbReference type="EMBL" id="MBB6543067.1"/>
    </source>
</evidence>
<protein>
    <recommendedName>
        <fullName evidence="1 2">Signal peptidase I</fullName>
        <ecNumber evidence="2">3.4.21.89</ecNumber>
    </recommendedName>
</protein>
<sequence>MKLTKLHLSILAIGLTVFSIFEFISNSSWKLSYEEQAYLRCLPIELTLTHYGEIKSTDLGKGDLVAVNPDKYKDFYREGVTLLKVIAGVPGDEIFIADGKVFINGDFVSVYSTHESAKLNPFKEGKFKLEDDQYWIAGSTSVSLDSRYIGPVNLESIIGKGYAII</sequence>
<keyword evidence="5" id="KW-1185">Reference proteome</keyword>
<dbReference type="GO" id="GO:0006465">
    <property type="term" value="P:signal peptide processing"/>
    <property type="evidence" value="ECO:0007669"/>
    <property type="project" value="InterPro"/>
</dbReference>
<keyword evidence="2" id="KW-0645">Protease</keyword>
<organism evidence="4 5">
    <name type="scientific">Thalassotalea piscium</name>
    <dbReference type="NCBI Taxonomy" id="1230533"/>
    <lineage>
        <taxon>Bacteria</taxon>
        <taxon>Pseudomonadati</taxon>
        <taxon>Pseudomonadota</taxon>
        <taxon>Gammaproteobacteria</taxon>
        <taxon>Alteromonadales</taxon>
        <taxon>Colwelliaceae</taxon>
        <taxon>Thalassotalea</taxon>
    </lineage>
</organism>
<dbReference type="InterPro" id="IPR019533">
    <property type="entry name" value="Peptidase_S26"/>
</dbReference>
<dbReference type="InterPro" id="IPR036286">
    <property type="entry name" value="LexA/Signal_pep-like_sf"/>
</dbReference>
<evidence type="ECO:0000256" key="2">
    <source>
        <dbReference type="RuleBase" id="RU362042"/>
    </source>
</evidence>